<protein>
    <submittedName>
        <fullName evidence="1">Uncharacterized protein</fullName>
    </submittedName>
</protein>
<gene>
    <name evidence="1" type="ORF">C5695_10570</name>
</gene>
<proteinExistence type="predicted"/>
<organism evidence="1 2">
    <name type="scientific">Bacillus pumilus</name>
    <name type="common">Bacillus mesentericus</name>
    <dbReference type="NCBI Taxonomy" id="1408"/>
    <lineage>
        <taxon>Bacteria</taxon>
        <taxon>Bacillati</taxon>
        <taxon>Bacillota</taxon>
        <taxon>Bacilli</taxon>
        <taxon>Bacillales</taxon>
        <taxon>Bacillaceae</taxon>
        <taxon>Bacillus</taxon>
    </lineage>
</organism>
<name>A0AAD0MMR7_BACPU</name>
<reference evidence="1 2" key="1">
    <citation type="submission" date="2018-02" db="EMBL/GenBank/DDBJ databases">
        <title>The complete genome of two Bacillus pumilus strains from Cuatro Cienegas, Coahuila, Mexico.</title>
        <authorList>
            <person name="Zarza E."/>
            <person name="Alcaraz L.D."/>
            <person name="Aguilar-Salinas B."/>
            <person name="Islas A."/>
            <person name="Olmedo-Alvarez G."/>
        </authorList>
    </citation>
    <scope>NUCLEOTIDE SEQUENCE [LARGE SCALE GENOMIC DNA]</scope>
    <source>
        <strain evidence="1 2">145</strain>
    </source>
</reference>
<dbReference type="EMBL" id="CP027116">
    <property type="protein sequence ID" value="AVM24256.1"/>
    <property type="molecule type" value="Genomic_DNA"/>
</dbReference>
<evidence type="ECO:0000313" key="1">
    <source>
        <dbReference type="EMBL" id="AVM24256.1"/>
    </source>
</evidence>
<accession>A0AAD0MMR7</accession>
<sequence>MGGSEMKKFIVHYKQNYMGETIENSYVRTVANESELAAIESTLYDDPHVTSVSFELLERTV</sequence>
<dbReference type="AlphaFoldDB" id="A0AAD0MMR7"/>
<dbReference type="Proteomes" id="UP000264960">
    <property type="component" value="Chromosome"/>
</dbReference>
<evidence type="ECO:0000313" key="2">
    <source>
        <dbReference type="Proteomes" id="UP000264960"/>
    </source>
</evidence>